<dbReference type="AlphaFoldDB" id="K3WVK4"/>
<protein>
    <submittedName>
        <fullName evidence="2">Uncharacterized protein</fullName>
    </submittedName>
</protein>
<keyword evidence="3" id="KW-1185">Reference proteome</keyword>
<dbReference type="eggNOG" id="ENOG502S3BB">
    <property type="taxonomic scope" value="Eukaryota"/>
</dbReference>
<evidence type="ECO:0000256" key="1">
    <source>
        <dbReference type="SAM" id="MobiDB-lite"/>
    </source>
</evidence>
<dbReference type="EnsemblProtists" id="PYU1_T009002">
    <property type="protein sequence ID" value="PYU1_T009002"/>
    <property type="gene ID" value="PYU1_G008984"/>
</dbReference>
<name>K3WVK4_GLOUD</name>
<reference evidence="2" key="3">
    <citation type="submission" date="2015-02" db="UniProtKB">
        <authorList>
            <consortium name="EnsemblProtists"/>
        </authorList>
    </citation>
    <scope>IDENTIFICATION</scope>
    <source>
        <strain evidence="2">DAOM BR144</strain>
    </source>
</reference>
<feature type="compositionally biased region" description="Low complexity" evidence="1">
    <location>
        <begin position="31"/>
        <end position="46"/>
    </location>
</feature>
<dbReference type="Proteomes" id="UP000019132">
    <property type="component" value="Unassembled WGS sequence"/>
</dbReference>
<dbReference type="VEuPathDB" id="FungiDB:PYU1_G008984"/>
<dbReference type="InParanoid" id="K3WVK4"/>
<sequence>MQSYGSSVTPAVSAEAELQRANDRRNGRMVHQQQHQYPGQQPPYAGGNAGSPMSATGGGMGAPVSPMMYWEKVRNLKSAYSQDLYLAHRALSQHNAPPNSSQSIKAENVKHNITLAMNVLNEPPKNIQPRPFEVLTSIERAQSFQLCKKLDLE</sequence>
<dbReference type="HOGENOM" id="CLU_1716904_0_0_1"/>
<proteinExistence type="predicted"/>
<organism evidence="2 3">
    <name type="scientific">Globisporangium ultimum (strain ATCC 200006 / CBS 805.95 / DAOM BR144)</name>
    <name type="common">Pythium ultimum</name>
    <dbReference type="NCBI Taxonomy" id="431595"/>
    <lineage>
        <taxon>Eukaryota</taxon>
        <taxon>Sar</taxon>
        <taxon>Stramenopiles</taxon>
        <taxon>Oomycota</taxon>
        <taxon>Peronosporomycetes</taxon>
        <taxon>Pythiales</taxon>
        <taxon>Pythiaceae</taxon>
        <taxon>Globisporangium</taxon>
    </lineage>
</organism>
<reference evidence="3" key="1">
    <citation type="journal article" date="2010" name="Genome Biol.">
        <title>Genome sequence of the necrotrophic plant pathogen Pythium ultimum reveals original pathogenicity mechanisms and effector repertoire.</title>
        <authorList>
            <person name="Levesque C.A."/>
            <person name="Brouwer H."/>
            <person name="Cano L."/>
            <person name="Hamilton J.P."/>
            <person name="Holt C."/>
            <person name="Huitema E."/>
            <person name="Raffaele S."/>
            <person name="Robideau G.P."/>
            <person name="Thines M."/>
            <person name="Win J."/>
            <person name="Zerillo M.M."/>
            <person name="Beakes G.W."/>
            <person name="Boore J.L."/>
            <person name="Busam D."/>
            <person name="Dumas B."/>
            <person name="Ferriera S."/>
            <person name="Fuerstenberg S.I."/>
            <person name="Gachon C.M."/>
            <person name="Gaulin E."/>
            <person name="Govers F."/>
            <person name="Grenville-Briggs L."/>
            <person name="Horner N."/>
            <person name="Hostetler J."/>
            <person name="Jiang R.H."/>
            <person name="Johnson J."/>
            <person name="Krajaejun T."/>
            <person name="Lin H."/>
            <person name="Meijer H.J."/>
            <person name="Moore B."/>
            <person name="Morris P."/>
            <person name="Phuntmart V."/>
            <person name="Puiu D."/>
            <person name="Shetty J."/>
            <person name="Stajich J.E."/>
            <person name="Tripathy S."/>
            <person name="Wawra S."/>
            <person name="van West P."/>
            <person name="Whitty B.R."/>
            <person name="Coutinho P.M."/>
            <person name="Henrissat B."/>
            <person name="Martin F."/>
            <person name="Thomas P.D."/>
            <person name="Tyler B.M."/>
            <person name="De Vries R.P."/>
            <person name="Kamoun S."/>
            <person name="Yandell M."/>
            <person name="Tisserat N."/>
            <person name="Buell C.R."/>
        </authorList>
    </citation>
    <scope>NUCLEOTIDE SEQUENCE</scope>
    <source>
        <strain evidence="3">DAOM:BR144</strain>
    </source>
</reference>
<dbReference type="EMBL" id="GL376599">
    <property type="status" value="NOT_ANNOTATED_CDS"/>
    <property type="molecule type" value="Genomic_DNA"/>
</dbReference>
<evidence type="ECO:0000313" key="3">
    <source>
        <dbReference type="Proteomes" id="UP000019132"/>
    </source>
</evidence>
<feature type="region of interest" description="Disordered" evidence="1">
    <location>
        <begin position="25"/>
        <end position="61"/>
    </location>
</feature>
<accession>K3WVK4</accession>
<evidence type="ECO:0000313" key="2">
    <source>
        <dbReference type="EnsemblProtists" id="PYU1_T009002"/>
    </source>
</evidence>
<reference evidence="3" key="2">
    <citation type="submission" date="2010-04" db="EMBL/GenBank/DDBJ databases">
        <authorList>
            <person name="Buell R."/>
            <person name="Hamilton J."/>
            <person name="Hostetler J."/>
        </authorList>
    </citation>
    <scope>NUCLEOTIDE SEQUENCE [LARGE SCALE GENOMIC DNA]</scope>
    <source>
        <strain evidence="3">DAOM:BR144</strain>
    </source>
</reference>